<dbReference type="GO" id="GO:0015031">
    <property type="term" value="P:protein transport"/>
    <property type="evidence" value="ECO:0007669"/>
    <property type="project" value="UniProtKB-KW"/>
</dbReference>
<feature type="signal peptide" evidence="20">
    <location>
        <begin position="1"/>
        <end position="26"/>
    </location>
</feature>
<feature type="transmembrane region" description="Helical" evidence="19">
    <location>
        <begin position="314"/>
        <end position="334"/>
    </location>
</feature>
<dbReference type="SUPFAM" id="SSF50911">
    <property type="entry name" value="Mannose 6-phosphate receptor domain"/>
    <property type="match status" value="1"/>
</dbReference>
<dbReference type="GO" id="GO:0031966">
    <property type="term" value="C:mitochondrial membrane"/>
    <property type="evidence" value="ECO:0007669"/>
    <property type="project" value="UniProtKB-SubCell"/>
</dbReference>
<keyword evidence="12" id="KW-0072">Autophagy</keyword>
<keyword evidence="23" id="KW-1185">Reference proteome</keyword>
<evidence type="ECO:0000256" key="14">
    <source>
        <dbReference type="ARBA" id="ARBA00023128"/>
    </source>
</evidence>
<keyword evidence="14" id="KW-0496">Mitochondrion</keyword>
<dbReference type="Gene3D" id="2.70.130.10">
    <property type="entry name" value="Mannose-6-phosphate receptor binding domain"/>
    <property type="match status" value="1"/>
</dbReference>
<dbReference type="InterPro" id="IPR009011">
    <property type="entry name" value="Man6P_isomerase_rcpt-bd_dom_sf"/>
</dbReference>
<evidence type="ECO:0000256" key="18">
    <source>
        <dbReference type="SAM" id="MobiDB-lite"/>
    </source>
</evidence>
<protein>
    <recommendedName>
        <fullName evidence="6">Autophagy-related protein 27</fullName>
    </recommendedName>
</protein>
<organism evidence="22 23">
    <name type="scientific">Staphylotrichum longicolle</name>
    <dbReference type="NCBI Taxonomy" id="669026"/>
    <lineage>
        <taxon>Eukaryota</taxon>
        <taxon>Fungi</taxon>
        <taxon>Dikarya</taxon>
        <taxon>Ascomycota</taxon>
        <taxon>Pezizomycotina</taxon>
        <taxon>Sordariomycetes</taxon>
        <taxon>Sordariomycetidae</taxon>
        <taxon>Sordariales</taxon>
        <taxon>Chaetomiaceae</taxon>
        <taxon>Staphylotrichum</taxon>
    </lineage>
</organism>
<evidence type="ECO:0000256" key="13">
    <source>
        <dbReference type="ARBA" id="ARBA00023034"/>
    </source>
</evidence>
<keyword evidence="15 19" id="KW-0472">Membrane</keyword>
<evidence type="ECO:0000256" key="19">
    <source>
        <dbReference type="SAM" id="Phobius"/>
    </source>
</evidence>
<evidence type="ECO:0000256" key="10">
    <source>
        <dbReference type="ARBA" id="ARBA00022927"/>
    </source>
</evidence>
<keyword evidence="16" id="KW-1015">Disulfide bond</keyword>
<reference evidence="22" key="1">
    <citation type="submission" date="2023-02" db="EMBL/GenBank/DDBJ databases">
        <authorList>
            <person name="Palmer J.M."/>
        </authorList>
    </citation>
    <scope>NUCLEOTIDE SEQUENCE</scope>
    <source>
        <strain evidence="22">FW57</strain>
    </source>
</reference>
<keyword evidence="11 19" id="KW-1133">Transmembrane helix</keyword>
<dbReference type="InterPro" id="IPR018939">
    <property type="entry name" value="Autophagy-rel_prot_27"/>
</dbReference>
<dbReference type="GO" id="GO:0006914">
    <property type="term" value="P:autophagy"/>
    <property type="evidence" value="ECO:0007669"/>
    <property type="project" value="UniProtKB-KW"/>
</dbReference>
<dbReference type="Pfam" id="PF09451">
    <property type="entry name" value="ATG27"/>
    <property type="match status" value="1"/>
</dbReference>
<evidence type="ECO:0000256" key="6">
    <source>
        <dbReference type="ARBA" id="ARBA00013776"/>
    </source>
</evidence>
<evidence type="ECO:0000256" key="4">
    <source>
        <dbReference type="ARBA" id="ARBA00004614"/>
    </source>
</evidence>
<keyword evidence="9 20" id="KW-0732">Signal</keyword>
<feature type="compositionally biased region" description="Basic and acidic residues" evidence="18">
    <location>
        <begin position="211"/>
        <end position="252"/>
    </location>
</feature>
<feature type="compositionally biased region" description="Acidic residues" evidence="18">
    <location>
        <begin position="196"/>
        <end position="210"/>
    </location>
</feature>
<comment type="subcellular location">
    <subcellularLocation>
        <location evidence="2">Cytoplasmic vesicle membrane</location>
        <topology evidence="2">Single-pass type I membrane protein</topology>
    </subcellularLocation>
    <subcellularLocation>
        <location evidence="4">Golgi apparatus membrane</location>
        <topology evidence="4">Single-pass type I membrane protein</topology>
    </subcellularLocation>
    <subcellularLocation>
        <location evidence="1">Mitochondrion membrane</location>
        <topology evidence="1">Single-pass membrane protein</topology>
    </subcellularLocation>
    <subcellularLocation>
        <location evidence="3">Preautophagosomal structure membrane</location>
        <topology evidence="3">Single-pass type I membrane protein</topology>
    </subcellularLocation>
</comment>
<evidence type="ECO:0000256" key="11">
    <source>
        <dbReference type="ARBA" id="ARBA00022989"/>
    </source>
</evidence>
<comment type="similarity">
    <text evidence="5">Belongs to the ATG27 family.</text>
</comment>
<name>A0AAD4EQW7_9PEZI</name>
<evidence type="ECO:0000256" key="8">
    <source>
        <dbReference type="ARBA" id="ARBA00022692"/>
    </source>
</evidence>
<evidence type="ECO:0000256" key="7">
    <source>
        <dbReference type="ARBA" id="ARBA00022448"/>
    </source>
</evidence>
<dbReference type="PANTHER" id="PTHR15071">
    <property type="entry name" value="MANNOSE-6-PHOSPHATE RECEPTOR FAMILY MEMBER"/>
    <property type="match status" value="1"/>
</dbReference>
<evidence type="ECO:0000256" key="1">
    <source>
        <dbReference type="ARBA" id="ARBA00004304"/>
    </source>
</evidence>
<dbReference type="PROSITE" id="PS51914">
    <property type="entry name" value="MRH"/>
    <property type="match status" value="1"/>
</dbReference>
<keyword evidence="10" id="KW-0653">Protein transport</keyword>
<evidence type="ECO:0000256" key="12">
    <source>
        <dbReference type="ARBA" id="ARBA00023006"/>
    </source>
</evidence>
<dbReference type="PANTHER" id="PTHR15071:SF13">
    <property type="entry name" value="AUTOPHAGY-RELATED PROTEIN 27"/>
    <property type="match status" value="1"/>
</dbReference>
<feature type="domain" description="MRH" evidence="21">
    <location>
        <begin position="50"/>
        <end position="302"/>
    </location>
</feature>
<evidence type="ECO:0000313" key="22">
    <source>
        <dbReference type="EMBL" id="KAG7285560.1"/>
    </source>
</evidence>
<keyword evidence="7" id="KW-0813">Transport</keyword>
<dbReference type="InterPro" id="IPR044865">
    <property type="entry name" value="MRH_dom"/>
</dbReference>
<evidence type="ECO:0000256" key="2">
    <source>
        <dbReference type="ARBA" id="ARBA00004358"/>
    </source>
</evidence>
<evidence type="ECO:0000256" key="15">
    <source>
        <dbReference type="ARBA" id="ARBA00023136"/>
    </source>
</evidence>
<evidence type="ECO:0000259" key="21">
    <source>
        <dbReference type="PROSITE" id="PS51914"/>
    </source>
</evidence>
<keyword evidence="8 19" id="KW-0812">Transmembrane</keyword>
<evidence type="ECO:0000313" key="23">
    <source>
        <dbReference type="Proteomes" id="UP001197093"/>
    </source>
</evidence>
<dbReference type="GO" id="GO:0030659">
    <property type="term" value="C:cytoplasmic vesicle membrane"/>
    <property type="evidence" value="ECO:0007669"/>
    <property type="project" value="UniProtKB-SubCell"/>
</dbReference>
<gene>
    <name evidence="22" type="ORF">NEMBOFW57_010189</name>
</gene>
<evidence type="ECO:0000256" key="17">
    <source>
        <dbReference type="ARBA" id="ARBA00023329"/>
    </source>
</evidence>
<dbReference type="EMBL" id="JAHCVI010000005">
    <property type="protein sequence ID" value="KAG7285560.1"/>
    <property type="molecule type" value="Genomic_DNA"/>
</dbReference>
<proteinExistence type="inferred from homology"/>
<sequence length="387" mass="42859">MKTPSAWWPSLAAPLLLLTTLAPTAATTASVIDDAAAAAAAAAAGSNAPLACDKVQVDGHRYNLQALAGPHAVVTSEYTPPTWHNTTYAVDVCGALKRKEGVGREGRCPDGTRVCAIKHRWDPKTGKTTDIDQVIPIVLGDDKTPVAWEAKRLPKDDEAQKDGKKEGLRLTLQGATTYQQRVQRTVIEFRCNPDLEGTEGEWESVDEYVPAEDKKNTRREEDKKDEDKKDEDKKDEDKKDEDKKEGDKKDEDNGGDESTPEKQLKKDGAALVWGGYKREKDGNGADMDTLYLTWYTKHACDAAVDEPVGESTHWGFFTWLVILAFLAIASYLIFGSWLNYNRYGARGWDLLPHGDTLRDIPYLMKDLIRRILNTLQSTGSRGGYSAV</sequence>
<evidence type="ECO:0000256" key="3">
    <source>
        <dbReference type="ARBA" id="ARBA00004472"/>
    </source>
</evidence>
<evidence type="ECO:0000256" key="20">
    <source>
        <dbReference type="SAM" id="SignalP"/>
    </source>
</evidence>
<feature type="chain" id="PRO_5041957495" description="Autophagy-related protein 27" evidence="20">
    <location>
        <begin position="27"/>
        <end position="387"/>
    </location>
</feature>
<evidence type="ECO:0000256" key="9">
    <source>
        <dbReference type="ARBA" id="ARBA00022729"/>
    </source>
</evidence>
<dbReference type="Proteomes" id="UP001197093">
    <property type="component" value="Unassembled WGS sequence"/>
</dbReference>
<dbReference type="AlphaFoldDB" id="A0AAD4EQW7"/>
<evidence type="ECO:0000256" key="5">
    <source>
        <dbReference type="ARBA" id="ARBA00005363"/>
    </source>
</evidence>
<evidence type="ECO:0000256" key="16">
    <source>
        <dbReference type="ARBA" id="ARBA00023157"/>
    </source>
</evidence>
<comment type="caution">
    <text evidence="22">The sequence shown here is derived from an EMBL/GenBank/DDBJ whole genome shotgun (WGS) entry which is preliminary data.</text>
</comment>
<accession>A0AAD4EQW7</accession>
<feature type="region of interest" description="Disordered" evidence="18">
    <location>
        <begin position="196"/>
        <end position="264"/>
    </location>
</feature>
<keyword evidence="17" id="KW-0968">Cytoplasmic vesicle</keyword>
<dbReference type="GO" id="GO:0034045">
    <property type="term" value="C:phagophore assembly site membrane"/>
    <property type="evidence" value="ECO:0007669"/>
    <property type="project" value="UniProtKB-SubCell"/>
</dbReference>
<keyword evidence="13" id="KW-0333">Golgi apparatus</keyword>
<dbReference type="GO" id="GO:0000139">
    <property type="term" value="C:Golgi membrane"/>
    <property type="evidence" value="ECO:0007669"/>
    <property type="project" value="UniProtKB-SubCell"/>
</dbReference>